<evidence type="ECO:0000256" key="1">
    <source>
        <dbReference type="SAM" id="MobiDB-lite"/>
    </source>
</evidence>
<accession>A0A426YZ92</accession>
<sequence length="92" mass="10274">MVCKVEQCRRLGAQELMQRGEKKKKKKKKKRPQDGEAEARLQCNKAKACRFKRSCSGGEEDAAVSSAILLLACLVCAPPSMKRSIDPRHCNI</sequence>
<feature type="compositionally biased region" description="Basic residues" evidence="1">
    <location>
        <begin position="21"/>
        <end position="31"/>
    </location>
</feature>
<feature type="region of interest" description="Disordered" evidence="1">
    <location>
        <begin position="16"/>
        <end position="39"/>
    </location>
</feature>
<comment type="caution">
    <text evidence="2">The sequence shown here is derived from an EMBL/GenBank/DDBJ whole genome shotgun (WGS) entry which is preliminary data.</text>
</comment>
<dbReference type="AlphaFoldDB" id="A0A426YZ92"/>
<evidence type="ECO:0000313" key="2">
    <source>
        <dbReference type="EMBL" id="RRT57056.1"/>
    </source>
</evidence>
<organism evidence="2 3">
    <name type="scientific">Ensete ventricosum</name>
    <name type="common">Abyssinian banana</name>
    <name type="synonym">Musa ensete</name>
    <dbReference type="NCBI Taxonomy" id="4639"/>
    <lineage>
        <taxon>Eukaryota</taxon>
        <taxon>Viridiplantae</taxon>
        <taxon>Streptophyta</taxon>
        <taxon>Embryophyta</taxon>
        <taxon>Tracheophyta</taxon>
        <taxon>Spermatophyta</taxon>
        <taxon>Magnoliopsida</taxon>
        <taxon>Liliopsida</taxon>
        <taxon>Zingiberales</taxon>
        <taxon>Musaceae</taxon>
        <taxon>Ensete</taxon>
    </lineage>
</organism>
<reference evidence="2 3" key="1">
    <citation type="journal article" date="2014" name="Agronomy (Basel)">
        <title>A Draft Genome Sequence for Ensete ventricosum, the Drought-Tolerant Tree Against Hunger.</title>
        <authorList>
            <person name="Harrison J."/>
            <person name="Moore K.A."/>
            <person name="Paszkiewicz K."/>
            <person name="Jones T."/>
            <person name="Grant M."/>
            <person name="Ambacheew D."/>
            <person name="Muzemil S."/>
            <person name="Studholme D.J."/>
        </authorList>
    </citation>
    <scope>NUCLEOTIDE SEQUENCE [LARGE SCALE GENOMIC DNA]</scope>
</reference>
<name>A0A426YZ92_ENSVE</name>
<dbReference type="Proteomes" id="UP000287651">
    <property type="component" value="Unassembled WGS sequence"/>
</dbReference>
<dbReference type="EMBL" id="AMZH03009349">
    <property type="protein sequence ID" value="RRT57056.1"/>
    <property type="molecule type" value="Genomic_DNA"/>
</dbReference>
<proteinExistence type="predicted"/>
<gene>
    <name evidence="2" type="ORF">B296_00033822</name>
</gene>
<dbReference type="PANTHER" id="PTHR38398">
    <property type="entry name" value="EXPRESSED PROTEIN"/>
    <property type="match status" value="1"/>
</dbReference>
<dbReference type="PANTHER" id="PTHR38398:SF1">
    <property type="entry name" value="EXPRESSED PROTEIN"/>
    <property type="match status" value="1"/>
</dbReference>
<protein>
    <submittedName>
        <fullName evidence="2">Uncharacterized protein</fullName>
    </submittedName>
</protein>
<evidence type="ECO:0000313" key="3">
    <source>
        <dbReference type="Proteomes" id="UP000287651"/>
    </source>
</evidence>